<comment type="caution">
    <text evidence="1">The sequence shown here is derived from an EMBL/GenBank/DDBJ whole genome shotgun (WGS) entry which is preliminary data.</text>
</comment>
<keyword evidence="2" id="KW-1185">Reference proteome</keyword>
<accession>A0A841RRE2</accession>
<dbReference type="EMBL" id="JACHON010000017">
    <property type="protein sequence ID" value="MBB6513785.1"/>
    <property type="molecule type" value="Genomic_DNA"/>
</dbReference>
<name>A0A841RRE2_9BACI</name>
<dbReference type="Proteomes" id="UP000572212">
    <property type="component" value="Unassembled WGS sequence"/>
</dbReference>
<evidence type="ECO:0000313" key="1">
    <source>
        <dbReference type="EMBL" id="MBB6513785.1"/>
    </source>
</evidence>
<evidence type="ECO:0000313" key="2">
    <source>
        <dbReference type="Proteomes" id="UP000572212"/>
    </source>
</evidence>
<proteinExistence type="predicted"/>
<dbReference type="AlphaFoldDB" id="A0A841RRE2"/>
<reference evidence="1 2" key="1">
    <citation type="submission" date="2020-08" db="EMBL/GenBank/DDBJ databases">
        <title>Genomic Encyclopedia of Type Strains, Phase IV (KMG-IV): sequencing the most valuable type-strain genomes for metagenomic binning, comparative biology and taxonomic classification.</title>
        <authorList>
            <person name="Goeker M."/>
        </authorList>
    </citation>
    <scope>NUCLEOTIDE SEQUENCE [LARGE SCALE GENOMIC DNA]</scope>
    <source>
        <strain evidence="1 2">DSM 11805</strain>
    </source>
</reference>
<sequence length="36" mass="4255">MSRNNEVQIDMFKRPDFSKKLIIQAGNSKSWYDHLG</sequence>
<gene>
    <name evidence="1" type="ORF">GGQ92_002604</name>
</gene>
<organism evidence="1 2">
    <name type="scientific">Gracilibacillus halotolerans</name>
    <dbReference type="NCBI Taxonomy" id="74386"/>
    <lineage>
        <taxon>Bacteria</taxon>
        <taxon>Bacillati</taxon>
        <taxon>Bacillota</taxon>
        <taxon>Bacilli</taxon>
        <taxon>Bacillales</taxon>
        <taxon>Bacillaceae</taxon>
        <taxon>Gracilibacillus</taxon>
    </lineage>
</organism>
<protein>
    <submittedName>
        <fullName evidence="1">Uncharacterized protein</fullName>
    </submittedName>
</protein>